<feature type="compositionally biased region" description="Polar residues" evidence="2">
    <location>
        <begin position="1"/>
        <end position="18"/>
    </location>
</feature>
<dbReference type="FunFam" id="3.30.70.270:FF:000063">
    <property type="entry name" value="Zinc knuckle domaincontaining protein"/>
    <property type="match status" value="1"/>
</dbReference>
<dbReference type="EMBL" id="CAOJ01010690">
    <property type="protein sequence ID" value="CCO32929.1"/>
    <property type="molecule type" value="Genomic_DNA"/>
</dbReference>
<sequence length="825" mass="92732">MATQGQSTAPSRQSQHQGFGTPFGEALTHPGSTTLDDVCNLLHQLISSVSKLSIRVAETEEATKDVQATVKNISQQVNIIAGKVDKPRTPEQANPTRTVDQTPRPGVSGGPKVKLEPPANIEWHSIHSNDKSGAEEPDPATSQKTSKGCTPSVPLTTAARSLSQTPGGTIKPIKVKAPEPFKGGTGTEAKQWAAEQKITLLAQTSTTATYATEFRTLLMSLDWNNAALWVQFYKGLHWHVKQQLAQKEDQPRDLEALIAAAIRIDNVRRELEISHPPRENCSKPAATTTTTQSVNTGTSCINSERLKADPNYVSEAKRQSRRDEKLCIKCGASTNFISPSTVKKLRLPTITLNQPRTVTMLDGSTPQTGKIWKKVKLIFEYDNRTMNHEFLTVHIAQEEEADDNPLKGIPEQYHPFAKVFGKEEFNKLPPHWLYDIEIELTKEGPLNSPLYSMTNAESVTLKQWLEEELCAGKIRPSKSPISSPVMFVPKKDGTRRLVVDYWKLNAQSKKNVYPLPRPDDLMSKLRGAKLFTKQDLHWGYNNVRVKEGNKWKTAFRTKYGLFETLVMPFGLSGAPGAFQAMMNKVFQDLLDVSVIIYLDNILIFSSNPEEHESHVKEVLQRLMDMQLFCKGSKCKFHQTMVEYLGIIVSDKGFSLDKLKIQAVQEWPTPTTVKQVQSFLGFANFVCRFVANFSQIARPLHNLVKKEVKWQWTKKEESTFRELQKAIINAPVIVHANPSKPYFLETDASGAALGSVLSQQQEDGQLHPIGYLSESFKGAKQNYDTHDKELLAIIRLFKHWRIYLEGTSAPITVFTDHRNLEYWKES</sequence>
<evidence type="ECO:0000256" key="2">
    <source>
        <dbReference type="SAM" id="MobiDB-lite"/>
    </source>
</evidence>
<name>M5C0K8_THACB</name>
<accession>M5C0K8</accession>
<dbReference type="FunFam" id="3.10.20.370:FF:000001">
    <property type="entry name" value="Retrovirus-related Pol polyprotein from transposon 17.6-like protein"/>
    <property type="match status" value="1"/>
</dbReference>
<proteinExistence type="predicted"/>
<gene>
    <name evidence="4" type="ORF">BN14_06993</name>
</gene>
<dbReference type="Proteomes" id="UP000012065">
    <property type="component" value="Unassembled WGS sequence"/>
</dbReference>
<dbReference type="PANTHER" id="PTHR37984:SF5">
    <property type="entry name" value="PROTEIN NYNRIN-LIKE"/>
    <property type="match status" value="1"/>
</dbReference>
<dbReference type="GO" id="GO:0003824">
    <property type="term" value="F:catalytic activity"/>
    <property type="evidence" value="ECO:0007669"/>
    <property type="project" value="UniProtKB-KW"/>
</dbReference>
<feature type="region of interest" description="Disordered" evidence="2">
    <location>
        <begin position="81"/>
        <end position="186"/>
    </location>
</feature>
<dbReference type="CDD" id="cd00303">
    <property type="entry name" value="retropepsin_like"/>
    <property type="match status" value="1"/>
</dbReference>
<dbReference type="CDD" id="cd09274">
    <property type="entry name" value="RNase_HI_RT_Ty3"/>
    <property type="match status" value="1"/>
</dbReference>
<dbReference type="InterPro" id="IPR000477">
    <property type="entry name" value="RT_dom"/>
</dbReference>
<dbReference type="PANTHER" id="PTHR37984">
    <property type="entry name" value="PROTEIN CBG26694"/>
    <property type="match status" value="1"/>
</dbReference>
<reference evidence="4 5" key="1">
    <citation type="journal article" date="2013" name="J. Biotechnol.">
        <title>Establishment and interpretation of the genome sequence of the phytopathogenic fungus Rhizoctonia solani AG1-IB isolate 7/3/14.</title>
        <authorList>
            <person name="Wibberg D.W."/>
            <person name="Jelonek L.J."/>
            <person name="Rupp O.R."/>
            <person name="Hennig M.H."/>
            <person name="Eikmeyer F.E."/>
            <person name="Goesmann A.G."/>
            <person name="Hartmann A.H."/>
            <person name="Borriss R.B."/>
            <person name="Grosch R.G."/>
            <person name="Puehler A.P."/>
            <person name="Schlueter A.S."/>
        </authorList>
    </citation>
    <scope>NUCLEOTIDE SEQUENCE [LARGE SCALE GENOMIC DNA]</scope>
    <source>
        <strain evidence="5">AG1-IB / isolate 7/3/14</strain>
    </source>
</reference>
<protein>
    <submittedName>
        <fullName evidence="4">Retrotransposable element Tf2 155 kDa protein type 2</fullName>
    </submittedName>
</protein>
<dbReference type="InterPro" id="IPR050951">
    <property type="entry name" value="Retrovirus_Pol_polyprotein"/>
</dbReference>
<feature type="region of interest" description="Disordered" evidence="2">
    <location>
        <begin position="1"/>
        <end position="29"/>
    </location>
</feature>
<dbReference type="AlphaFoldDB" id="M5C0K8"/>
<comment type="caution">
    <text evidence="4">The sequence shown here is derived from an EMBL/GenBank/DDBJ whole genome shotgun (WGS) entry which is preliminary data.</text>
</comment>
<feature type="region of interest" description="Disordered" evidence="2">
    <location>
        <begin position="276"/>
        <end position="297"/>
    </location>
</feature>
<dbReference type="CDD" id="cd01647">
    <property type="entry name" value="RT_LTR"/>
    <property type="match status" value="1"/>
</dbReference>
<dbReference type="SUPFAM" id="SSF56672">
    <property type="entry name" value="DNA/RNA polymerases"/>
    <property type="match status" value="1"/>
</dbReference>
<dbReference type="InterPro" id="IPR043128">
    <property type="entry name" value="Rev_trsase/Diguanyl_cyclase"/>
</dbReference>
<evidence type="ECO:0000313" key="4">
    <source>
        <dbReference type="EMBL" id="CCO32929.1"/>
    </source>
</evidence>
<feature type="domain" description="Reverse transcriptase" evidence="3">
    <location>
        <begin position="469"/>
        <end position="648"/>
    </location>
</feature>
<feature type="compositionally biased region" description="Polar residues" evidence="2">
    <location>
        <begin position="91"/>
        <end position="101"/>
    </location>
</feature>
<organism evidence="4 5">
    <name type="scientific">Thanatephorus cucumeris (strain AG1-IB / isolate 7/3/14)</name>
    <name type="common">Lettuce bottom rot fungus</name>
    <name type="synonym">Rhizoctonia solani</name>
    <dbReference type="NCBI Taxonomy" id="1108050"/>
    <lineage>
        <taxon>Eukaryota</taxon>
        <taxon>Fungi</taxon>
        <taxon>Dikarya</taxon>
        <taxon>Basidiomycota</taxon>
        <taxon>Agaricomycotina</taxon>
        <taxon>Agaricomycetes</taxon>
        <taxon>Cantharellales</taxon>
        <taxon>Ceratobasidiaceae</taxon>
        <taxon>Rhizoctonia</taxon>
        <taxon>Rhizoctonia solani AG-1</taxon>
    </lineage>
</organism>
<dbReference type="Gene3D" id="3.10.20.370">
    <property type="match status" value="1"/>
</dbReference>
<dbReference type="Pfam" id="PF00078">
    <property type="entry name" value="RVT_1"/>
    <property type="match status" value="1"/>
</dbReference>
<feature type="compositionally biased region" description="Low complexity" evidence="2">
    <location>
        <begin position="287"/>
        <end position="297"/>
    </location>
</feature>
<keyword evidence="1" id="KW-0511">Multifunctional enzyme</keyword>
<dbReference type="Gene3D" id="3.30.70.270">
    <property type="match status" value="2"/>
</dbReference>
<evidence type="ECO:0000256" key="1">
    <source>
        <dbReference type="ARBA" id="ARBA00023268"/>
    </source>
</evidence>
<evidence type="ECO:0000313" key="5">
    <source>
        <dbReference type="Proteomes" id="UP000012065"/>
    </source>
</evidence>
<feature type="compositionally biased region" description="Basic and acidic residues" evidence="2">
    <location>
        <begin position="124"/>
        <end position="134"/>
    </location>
</feature>
<dbReference type="InterPro" id="IPR041577">
    <property type="entry name" value="RT_RNaseH_2"/>
</dbReference>
<evidence type="ECO:0000259" key="3">
    <source>
        <dbReference type="PROSITE" id="PS50878"/>
    </source>
</evidence>
<dbReference type="InterPro" id="IPR043502">
    <property type="entry name" value="DNA/RNA_pol_sf"/>
</dbReference>
<dbReference type="Gene3D" id="3.10.10.10">
    <property type="entry name" value="HIV Type 1 Reverse Transcriptase, subunit A, domain 1"/>
    <property type="match status" value="1"/>
</dbReference>
<feature type="compositionally biased region" description="Polar residues" evidence="2">
    <location>
        <begin position="140"/>
        <end position="167"/>
    </location>
</feature>
<dbReference type="HOGENOM" id="CLU_000384_19_0_1"/>
<dbReference type="PROSITE" id="PS50878">
    <property type="entry name" value="RT_POL"/>
    <property type="match status" value="1"/>
</dbReference>
<dbReference type="Pfam" id="PF17919">
    <property type="entry name" value="RT_RNaseH_2"/>
    <property type="match status" value="1"/>
</dbReference>